<dbReference type="InterPro" id="IPR058163">
    <property type="entry name" value="LysR-type_TF_proteobact-type"/>
</dbReference>
<protein>
    <recommendedName>
        <fullName evidence="5">HTH lysR-type domain-containing protein</fullName>
    </recommendedName>
</protein>
<dbReference type="InterPro" id="IPR036390">
    <property type="entry name" value="WH_DNA-bd_sf"/>
</dbReference>
<keyword evidence="4" id="KW-0804">Transcription</keyword>
<dbReference type="GO" id="GO:0043565">
    <property type="term" value="F:sequence-specific DNA binding"/>
    <property type="evidence" value="ECO:0007669"/>
    <property type="project" value="TreeGrafter"/>
</dbReference>
<comment type="similarity">
    <text evidence="1">Belongs to the LysR transcriptional regulatory family.</text>
</comment>
<evidence type="ECO:0000256" key="4">
    <source>
        <dbReference type="ARBA" id="ARBA00023163"/>
    </source>
</evidence>
<keyword evidence="7" id="KW-1185">Reference proteome</keyword>
<dbReference type="GO" id="GO:0003700">
    <property type="term" value="F:DNA-binding transcription factor activity"/>
    <property type="evidence" value="ECO:0007669"/>
    <property type="project" value="InterPro"/>
</dbReference>
<evidence type="ECO:0000313" key="7">
    <source>
        <dbReference type="Proteomes" id="UP000249299"/>
    </source>
</evidence>
<evidence type="ECO:0000313" key="6">
    <source>
        <dbReference type="EMBL" id="RAI29837.1"/>
    </source>
</evidence>
<evidence type="ECO:0000259" key="5">
    <source>
        <dbReference type="PROSITE" id="PS50931"/>
    </source>
</evidence>
<keyword evidence="2" id="KW-0805">Transcription regulation</keyword>
<dbReference type="PROSITE" id="PS50931">
    <property type="entry name" value="HTH_LYSR"/>
    <property type="match status" value="1"/>
</dbReference>
<dbReference type="SUPFAM" id="SSF46785">
    <property type="entry name" value="Winged helix' DNA-binding domain"/>
    <property type="match status" value="1"/>
</dbReference>
<name>A0A327JUB2_9HYPH</name>
<comment type="caution">
    <text evidence="6">The sequence shown here is derived from an EMBL/GenBank/DDBJ whole genome shotgun (WGS) entry which is preliminary data.</text>
</comment>
<evidence type="ECO:0000256" key="2">
    <source>
        <dbReference type="ARBA" id="ARBA00023015"/>
    </source>
</evidence>
<dbReference type="RefSeq" id="WP_111432627.1">
    <property type="nucleotide sequence ID" value="NZ_JACIGG010000006.1"/>
</dbReference>
<accession>A0A327JUB2</accession>
<dbReference type="SUPFAM" id="SSF53850">
    <property type="entry name" value="Periplasmic binding protein-like II"/>
    <property type="match status" value="1"/>
</dbReference>
<dbReference type="PANTHER" id="PTHR30537">
    <property type="entry name" value="HTH-TYPE TRANSCRIPTIONAL REGULATOR"/>
    <property type="match status" value="1"/>
</dbReference>
<dbReference type="InterPro" id="IPR005119">
    <property type="entry name" value="LysR_subst-bd"/>
</dbReference>
<dbReference type="Gene3D" id="3.40.190.10">
    <property type="entry name" value="Periplasmic binding protein-like II"/>
    <property type="match status" value="2"/>
</dbReference>
<dbReference type="Pfam" id="PF00126">
    <property type="entry name" value="HTH_1"/>
    <property type="match status" value="1"/>
</dbReference>
<keyword evidence="3" id="KW-0238">DNA-binding</keyword>
<dbReference type="Pfam" id="PF03466">
    <property type="entry name" value="LysR_substrate"/>
    <property type="match status" value="1"/>
</dbReference>
<dbReference type="Gene3D" id="1.10.10.10">
    <property type="entry name" value="Winged helix-like DNA-binding domain superfamily/Winged helix DNA-binding domain"/>
    <property type="match status" value="1"/>
</dbReference>
<evidence type="ECO:0000256" key="1">
    <source>
        <dbReference type="ARBA" id="ARBA00009437"/>
    </source>
</evidence>
<organism evidence="6 7">
    <name type="scientific">Rhodobium orientis</name>
    <dbReference type="NCBI Taxonomy" id="34017"/>
    <lineage>
        <taxon>Bacteria</taxon>
        <taxon>Pseudomonadati</taxon>
        <taxon>Pseudomonadota</taxon>
        <taxon>Alphaproteobacteria</taxon>
        <taxon>Hyphomicrobiales</taxon>
        <taxon>Rhodobiaceae</taxon>
        <taxon>Rhodobium</taxon>
    </lineage>
</organism>
<gene>
    <name evidence="6" type="ORF">CH339_02140</name>
</gene>
<evidence type="ECO:0000256" key="3">
    <source>
        <dbReference type="ARBA" id="ARBA00023125"/>
    </source>
</evidence>
<reference evidence="6 7" key="1">
    <citation type="submission" date="2017-07" db="EMBL/GenBank/DDBJ databases">
        <title>Draft Genome Sequences of Select Purple Nonsulfur Bacteria.</title>
        <authorList>
            <person name="Lasarre B."/>
            <person name="Mckinlay J.B."/>
        </authorList>
    </citation>
    <scope>NUCLEOTIDE SEQUENCE [LARGE SCALE GENOMIC DNA]</scope>
    <source>
        <strain evidence="6 7">DSM 11290</strain>
    </source>
</reference>
<proteinExistence type="inferred from homology"/>
<dbReference type="GO" id="GO:0006351">
    <property type="term" value="P:DNA-templated transcription"/>
    <property type="evidence" value="ECO:0007669"/>
    <property type="project" value="TreeGrafter"/>
</dbReference>
<dbReference type="AlphaFoldDB" id="A0A327JUB2"/>
<dbReference type="InterPro" id="IPR036388">
    <property type="entry name" value="WH-like_DNA-bd_sf"/>
</dbReference>
<dbReference type="InterPro" id="IPR000847">
    <property type="entry name" value="LysR_HTH_N"/>
</dbReference>
<feature type="domain" description="HTH lysR-type" evidence="5">
    <location>
        <begin position="14"/>
        <end position="71"/>
    </location>
</feature>
<sequence length="305" mass="33357">MNVPSAHISPWSRIPVKALLVFESVVRHKSVTKAGDEFCITHSAVSKNISILENYLGHTLFNRAGRTLMPTAEAEVLARAVREAESVIDGALAGIAERCGTVELDIVAPATFAMRWLIPRLPDFTGRHPHVHPQIRPTHTPDNWQTIPFDIAVRRGADMPAHFLSRPLFTETIGLVATRSVAERLRRAQGALRPGDLVAADTRPGELAAWLDVAGFGTRAAESAVHYPHNYIALEAALAGRGAMVVPLEIVPQLLEDGHLIEVFPGRTLTGKTYHVGHDPRSPKRPYLDAFVSWLQMQTPMPAAA</sequence>
<dbReference type="Proteomes" id="UP000249299">
    <property type="component" value="Unassembled WGS sequence"/>
</dbReference>
<dbReference type="EMBL" id="NPEV01000002">
    <property type="protein sequence ID" value="RAI29837.1"/>
    <property type="molecule type" value="Genomic_DNA"/>
</dbReference>
<dbReference type="PANTHER" id="PTHR30537:SF74">
    <property type="entry name" value="HTH-TYPE TRANSCRIPTIONAL REGULATOR TRPI"/>
    <property type="match status" value="1"/>
</dbReference>
<dbReference type="OrthoDB" id="9793571at2"/>